<dbReference type="EMBL" id="MJEQ01001696">
    <property type="protein sequence ID" value="OIT29769.1"/>
    <property type="molecule type" value="Genomic_DNA"/>
</dbReference>
<dbReference type="SUPFAM" id="SSF56672">
    <property type="entry name" value="DNA/RNA polymerases"/>
    <property type="match status" value="1"/>
</dbReference>
<dbReference type="CDD" id="cd00303">
    <property type="entry name" value="retropepsin_like"/>
    <property type="match status" value="1"/>
</dbReference>
<dbReference type="PANTHER" id="PTHR34072">
    <property type="entry name" value="ENZYMATIC POLYPROTEIN-RELATED"/>
    <property type="match status" value="1"/>
</dbReference>
<dbReference type="Gramene" id="OIT29769">
    <property type="protein sequence ID" value="OIT29769"/>
    <property type="gene ID" value="A4A49_16291"/>
</dbReference>
<dbReference type="PANTHER" id="PTHR34072:SF55">
    <property type="entry name" value="DNA_RNA POLYMERASES SUPERFAMILY PROTEIN"/>
    <property type="match status" value="1"/>
</dbReference>
<proteinExistence type="predicted"/>
<gene>
    <name evidence="8" type="ORF">A4A49_16291</name>
</gene>
<organism evidence="8 9">
    <name type="scientific">Nicotiana attenuata</name>
    <name type="common">Coyote tobacco</name>
    <dbReference type="NCBI Taxonomy" id="49451"/>
    <lineage>
        <taxon>Eukaryota</taxon>
        <taxon>Viridiplantae</taxon>
        <taxon>Streptophyta</taxon>
        <taxon>Embryophyta</taxon>
        <taxon>Tracheophyta</taxon>
        <taxon>Spermatophyta</taxon>
        <taxon>Magnoliopsida</taxon>
        <taxon>eudicotyledons</taxon>
        <taxon>Gunneridae</taxon>
        <taxon>Pentapetalae</taxon>
        <taxon>asterids</taxon>
        <taxon>lamiids</taxon>
        <taxon>Solanales</taxon>
        <taxon>Solanaceae</taxon>
        <taxon>Nicotianoideae</taxon>
        <taxon>Nicotianeae</taxon>
        <taxon>Nicotiana</taxon>
    </lineage>
</organism>
<evidence type="ECO:0000256" key="5">
    <source>
        <dbReference type="ARBA" id="ARBA00022801"/>
    </source>
</evidence>
<evidence type="ECO:0000313" key="9">
    <source>
        <dbReference type="Proteomes" id="UP000187609"/>
    </source>
</evidence>
<dbReference type="Proteomes" id="UP000187609">
    <property type="component" value="Unassembled WGS sequence"/>
</dbReference>
<keyword evidence="4" id="KW-0255">Endonuclease</keyword>
<evidence type="ECO:0000256" key="2">
    <source>
        <dbReference type="ARBA" id="ARBA00022695"/>
    </source>
</evidence>
<sequence>MPVLGGYNGAAVTGGSHGVTHASTLSRLGKLEFPHFDDISVRPTNNFFVELEEGMELENDNQQLYVMKVEKVQEKEVCETSKEAEARGEVDPVTILLNALNEEVLTRVAKRFGCQVQKVNPQPVSVADGGIVYATGMCRRLKRLLQGTTFQIDFLLLTLGTCDMVLGVQWLQTLGDIKMNFTQLTMEFQLHGKKHLLQGDAARLKTMDARTLGKMAEGEAQLFMYLRGRHFIVRTDQKALKFLLEQKLHTGTQMKWIAKVMQFDFTIEYKKGRENKAVDSLSRLPKAELTALHINNSGAILFQRIMGSWRSDLELQDLIKKIQSKEGENHGYSYDNQQLRKNGKLVVGNDAEHRKDLIQQWHDLPIGGHSGQLGR</sequence>
<dbReference type="InterPro" id="IPR021109">
    <property type="entry name" value="Peptidase_aspartic_dom_sf"/>
</dbReference>
<evidence type="ECO:0000256" key="3">
    <source>
        <dbReference type="ARBA" id="ARBA00022722"/>
    </source>
</evidence>
<dbReference type="InterPro" id="IPR043502">
    <property type="entry name" value="DNA/RNA_pol_sf"/>
</dbReference>
<evidence type="ECO:0000256" key="1">
    <source>
        <dbReference type="ARBA" id="ARBA00022679"/>
    </source>
</evidence>
<keyword evidence="2" id="KW-0548">Nucleotidyltransferase</keyword>
<accession>A0A314KM03</accession>
<keyword evidence="3" id="KW-0540">Nuclease</keyword>
<evidence type="ECO:0000313" key="8">
    <source>
        <dbReference type="EMBL" id="OIT29769.1"/>
    </source>
</evidence>
<keyword evidence="5" id="KW-0378">Hydrolase</keyword>
<dbReference type="InterPro" id="IPR041373">
    <property type="entry name" value="RT_RNaseH"/>
</dbReference>
<evidence type="ECO:0000259" key="7">
    <source>
        <dbReference type="Pfam" id="PF17917"/>
    </source>
</evidence>
<dbReference type="Gene3D" id="2.40.70.10">
    <property type="entry name" value="Acid Proteases"/>
    <property type="match status" value="1"/>
</dbReference>
<evidence type="ECO:0000256" key="6">
    <source>
        <dbReference type="ARBA" id="ARBA00022918"/>
    </source>
</evidence>
<reference evidence="8" key="1">
    <citation type="submission" date="2016-11" db="EMBL/GenBank/DDBJ databases">
        <title>The genome of Nicotiana attenuata.</title>
        <authorList>
            <person name="Xu S."/>
            <person name="Brockmoeller T."/>
            <person name="Gaquerel E."/>
            <person name="Navarro A."/>
            <person name="Kuhl H."/>
            <person name="Gase K."/>
            <person name="Ling Z."/>
            <person name="Zhou W."/>
            <person name="Kreitzer C."/>
            <person name="Stanke M."/>
            <person name="Tang H."/>
            <person name="Lyons E."/>
            <person name="Pandey P."/>
            <person name="Pandey S.P."/>
            <person name="Timmermann B."/>
            <person name="Baldwin I.T."/>
        </authorList>
    </citation>
    <scope>NUCLEOTIDE SEQUENCE [LARGE SCALE GENOMIC DNA]</scope>
    <source>
        <strain evidence="8">UT</strain>
    </source>
</reference>
<evidence type="ECO:0000256" key="4">
    <source>
        <dbReference type="ARBA" id="ARBA00022759"/>
    </source>
</evidence>
<comment type="caution">
    <text evidence="8">The sequence shown here is derived from an EMBL/GenBank/DDBJ whole genome shotgun (WGS) entry which is preliminary data.</text>
</comment>
<dbReference type="GO" id="GO:0003964">
    <property type="term" value="F:RNA-directed DNA polymerase activity"/>
    <property type="evidence" value="ECO:0007669"/>
    <property type="project" value="UniProtKB-KW"/>
</dbReference>
<keyword evidence="9" id="KW-1185">Reference proteome</keyword>
<name>A0A314KM03_NICAT</name>
<dbReference type="GO" id="GO:0004519">
    <property type="term" value="F:endonuclease activity"/>
    <property type="evidence" value="ECO:0007669"/>
    <property type="project" value="UniProtKB-KW"/>
</dbReference>
<feature type="domain" description="Reverse transcriptase RNase H-like" evidence="7">
    <location>
        <begin position="222"/>
        <end position="263"/>
    </location>
</feature>
<keyword evidence="6" id="KW-0695">RNA-directed DNA polymerase</keyword>
<dbReference type="AlphaFoldDB" id="A0A314KM03"/>
<keyword evidence="1" id="KW-0808">Transferase</keyword>
<protein>
    <recommendedName>
        <fullName evidence="7">Reverse transcriptase RNase H-like domain-containing protein</fullName>
    </recommendedName>
</protein>
<dbReference type="Pfam" id="PF17917">
    <property type="entry name" value="RT_RNaseH"/>
    <property type="match status" value="1"/>
</dbReference>
<dbReference type="GO" id="GO:0016787">
    <property type="term" value="F:hydrolase activity"/>
    <property type="evidence" value="ECO:0007669"/>
    <property type="project" value="UniProtKB-KW"/>
</dbReference>